<evidence type="ECO:0000256" key="2">
    <source>
        <dbReference type="ARBA" id="ARBA00010566"/>
    </source>
</evidence>
<evidence type="ECO:0000313" key="8">
    <source>
        <dbReference type="EMBL" id="SHE42625.1"/>
    </source>
</evidence>
<feature type="active site" evidence="6">
    <location>
        <position position="307"/>
    </location>
</feature>
<gene>
    <name evidence="8" type="ORF">SAMN05444392_101425</name>
</gene>
<dbReference type="NCBIfam" id="NF009004">
    <property type="entry name" value="PRK12349.1"/>
    <property type="match status" value="1"/>
</dbReference>
<dbReference type="GO" id="GO:0005975">
    <property type="term" value="P:carbohydrate metabolic process"/>
    <property type="evidence" value="ECO:0007669"/>
    <property type="project" value="TreeGrafter"/>
</dbReference>
<dbReference type="Pfam" id="PF00285">
    <property type="entry name" value="Citrate_synt"/>
    <property type="match status" value="1"/>
</dbReference>
<dbReference type="InterPro" id="IPR016142">
    <property type="entry name" value="Citrate_synth-like_lrg_a-sub"/>
</dbReference>
<dbReference type="CDD" id="cd06118">
    <property type="entry name" value="citrate_synt_like_1"/>
    <property type="match status" value="1"/>
</dbReference>
<comment type="similarity">
    <text evidence="2 5 7">Belongs to the citrate synthase family.</text>
</comment>
<reference evidence="8 9" key="1">
    <citation type="submission" date="2016-11" db="EMBL/GenBank/DDBJ databases">
        <authorList>
            <person name="Jaros S."/>
            <person name="Januszkiewicz K."/>
            <person name="Wedrychowicz H."/>
        </authorList>
    </citation>
    <scope>NUCLEOTIDE SEQUENCE [LARGE SCALE GENOMIC DNA]</scope>
    <source>
        <strain evidence="8 9">DSM 44666</strain>
    </source>
</reference>
<dbReference type="InterPro" id="IPR019810">
    <property type="entry name" value="Citrate_synthase_AS"/>
</dbReference>
<dbReference type="UniPathway" id="UPA00223"/>
<dbReference type="AlphaFoldDB" id="A0A1M4TE21"/>
<protein>
    <recommendedName>
        <fullName evidence="5">Citrate synthase</fullName>
    </recommendedName>
</protein>
<dbReference type="GO" id="GO:0036440">
    <property type="term" value="F:citrate synthase activity"/>
    <property type="evidence" value="ECO:0007669"/>
    <property type="project" value="UniProtKB-EC"/>
</dbReference>
<keyword evidence="9" id="KW-1185">Reference proteome</keyword>
<dbReference type="EMBL" id="FQVL01000001">
    <property type="protein sequence ID" value="SHE42625.1"/>
    <property type="molecule type" value="Genomic_DNA"/>
</dbReference>
<dbReference type="Gene3D" id="1.10.230.10">
    <property type="entry name" value="Cytochrome P450-Terp, domain 2"/>
    <property type="match status" value="1"/>
</dbReference>
<dbReference type="InterPro" id="IPR024176">
    <property type="entry name" value="Citrate_synthase_bac-typ"/>
</dbReference>
<dbReference type="PROSITE" id="PS00480">
    <property type="entry name" value="CITRATE_SYNTHASE"/>
    <property type="match status" value="1"/>
</dbReference>
<evidence type="ECO:0000313" key="9">
    <source>
        <dbReference type="Proteomes" id="UP000184476"/>
    </source>
</evidence>
<dbReference type="GO" id="GO:0006099">
    <property type="term" value="P:tricarboxylic acid cycle"/>
    <property type="evidence" value="ECO:0007669"/>
    <property type="project" value="UniProtKB-UniPathway"/>
</dbReference>
<dbReference type="PANTHER" id="PTHR11739:SF11">
    <property type="entry name" value="CITRATE_2-METHYLCITRATE SYNTHASE"/>
    <property type="match status" value="1"/>
</dbReference>
<keyword evidence="3 5" id="KW-0808">Transferase</keyword>
<dbReference type="OrthoDB" id="9800864at2"/>
<evidence type="ECO:0000256" key="4">
    <source>
        <dbReference type="ARBA" id="ARBA00049288"/>
    </source>
</evidence>
<feature type="active site" evidence="6">
    <location>
        <position position="255"/>
    </location>
</feature>
<dbReference type="InterPro" id="IPR036969">
    <property type="entry name" value="Citrate_synthase_sf"/>
</dbReference>
<sequence>MSEYVPGLEKVVAVETEISFLDVVNEKIVVRGYDLIDLAKKKIYMDIIPLLLTGQLPNTEERVKLEQEITKQSALPDSLIQIVKQLPKTIHPMDALRTGISALAGYDDSLDDQSTEKNIHRAFILLGQIPMLISLIHHRNIIELPSDLTYAGRFLYAMVGSRPTPLAERIFDQTLILYSEHELPNSTFSARVIASTLTDLYGALTGAVASLKGPLHGGANEAVMQMLQAVQNKEELKELIIAKLMRRERVMGFGHRVYMRKADPRAVLLKQSLAELSKEKKRKDLYDLCIYGEQIMKQEKNLYPNLDYYAAPIFHLLGLPTPLFTPIFFASRTAGLCAHVIEQQQKNRLFRPRVRYIGSTLID</sequence>
<dbReference type="PANTHER" id="PTHR11739">
    <property type="entry name" value="CITRATE SYNTHASE"/>
    <property type="match status" value="1"/>
</dbReference>
<evidence type="ECO:0000256" key="1">
    <source>
        <dbReference type="ARBA" id="ARBA00005163"/>
    </source>
</evidence>
<dbReference type="Proteomes" id="UP000184476">
    <property type="component" value="Unassembled WGS sequence"/>
</dbReference>
<accession>A0A1M4TE21</accession>
<dbReference type="InterPro" id="IPR002020">
    <property type="entry name" value="Citrate_synthase"/>
</dbReference>
<evidence type="ECO:0000256" key="5">
    <source>
        <dbReference type="PIRNR" id="PIRNR001369"/>
    </source>
</evidence>
<name>A0A1M4TE21_9BACL</name>
<dbReference type="STRING" id="112248.SAMN05444392_101425"/>
<comment type="catalytic activity">
    <reaction evidence="4">
        <text>oxaloacetate + acetyl-CoA + H2O = citrate + CoA + H(+)</text>
        <dbReference type="Rhea" id="RHEA:16845"/>
        <dbReference type="ChEBI" id="CHEBI:15377"/>
        <dbReference type="ChEBI" id="CHEBI:15378"/>
        <dbReference type="ChEBI" id="CHEBI:16452"/>
        <dbReference type="ChEBI" id="CHEBI:16947"/>
        <dbReference type="ChEBI" id="CHEBI:57287"/>
        <dbReference type="ChEBI" id="CHEBI:57288"/>
        <dbReference type="EC" id="2.3.3.16"/>
    </reaction>
</comment>
<dbReference type="RefSeq" id="WP_073151219.1">
    <property type="nucleotide sequence ID" value="NZ_FQVL01000001.1"/>
</dbReference>
<evidence type="ECO:0000256" key="7">
    <source>
        <dbReference type="RuleBase" id="RU003406"/>
    </source>
</evidence>
<dbReference type="InterPro" id="IPR016143">
    <property type="entry name" value="Citrate_synth-like_sm_a-sub"/>
</dbReference>
<dbReference type="Gene3D" id="1.10.580.10">
    <property type="entry name" value="Citrate Synthase, domain 1"/>
    <property type="match status" value="1"/>
</dbReference>
<proteinExistence type="inferred from homology"/>
<organism evidence="8 9">
    <name type="scientific">Seinonella peptonophila</name>
    <dbReference type="NCBI Taxonomy" id="112248"/>
    <lineage>
        <taxon>Bacteria</taxon>
        <taxon>Bacillati</taxon>
        <taxon>Bacillota</taxon>
        <taxon>Bacilli</taxon>
        <taxon>Bacillales</taxon>
        <taxon>Thermoactinomycetaceae</taxon>
        <taxon>Seinonella</taxon>
    </lineage>
</organism>
<dbReference type="SUPFAM" id="SSF48256">
    <property type="entry name" value="Citrate synthase"/>
    <property type="match status" value="1"/>
</dbReference>
<comment type="pathway">
    <text evidence="1">Carbohydrate metabolism; tricarboxylic acid cycle.</text>
</comment>
<evidence type="ECO:0000256" key="6">
    <source>
        <dbReference type="PIRSR" id="PIRSR001369-1"/>
    </source>
</evidence>
<evidence type="ECO:0000256" key="3">
    <source>
        <dbReference type="ARBA" id="ARBA00022679"/>
    </source>
</evidence>
<dbReference type="PIRSF" id="PIRSF001369">
    <property type="entry name" value="Citrate_synth"/>
    <property type="match status" value="1"/>
</dbReference>
<dbReference type="PRINTS" id="PR00143">
    <property type="entry name" value="CITRTSNTHASE"/>
</dbReference>
<dbReference type="GO" id="GO:0005829">
    <property type="term" value="C:cytosol"/>
    <property type="evidence" value="ECO:0007669"/>
    <property type="project" value="TreeGrafter"/>
</dbReference>